<evidence type="ECO:0000313" key="1">
    <source>
        <dbReference type="EMBL" id="GAG71499.1"/>
    </source>
</evidence>
<gene>
    <name evidence="1" type="ORF">S01H4_15773</name>
</gene>
<dbReference type="AlphaFoldDB" id="X0ZQ74"/>
<feature type="non-terminal residue" evidence="1">
    <location>
        <position position="1"/>
    </location>
</feature>
<comment type="caution">
    <text evidence="1">The sequence shown here is derived from an EMBL/GenBank/DDBJ whole genome shotgun (WGS) entry which is preliminary data.</text>
</comment>
<reference evidence="1" key="1">
    <citation type="journal article" date="2014" name="Front. Microbiol.">
        <title>High frequency of phylogenetically diverse reductive dehalogenase-homologous genes in deep subseafloor sedimentary metagenomes.</title>
        <authorList>
            <person name="Kawai M."/>
            <person name="Futagami T."/>
            <person name="Toyoda A."/>
            <person name="Takaki Y."/>
            <person name="Nishi S."/>
            <person name="Hori S."/>
            <person name="Arai W."/>
            <person name="Tsubouchi T."/>
            <person name="Morono Y."/>
            <person name="Uchiyama I."/>
            <person name="Ito T."/>
            <person name="Fujiyama A."/>
            <person name="Inagaki F."/>
            <person name="Takami H."/>
        </authorList>
    </citation>
    <scope>NUCLEOTIDE SEQUENCE</scope>
    <source>
        <strain evidence="1">Expedition CK06-06</strain>
    </source>
</reference>
<proteinExistence type="predicted"/>
<dbReference type="EMBL" id="BART01006912">
    <property type="protein sequence ID" value="GAG71499.1"/>
    <property type="molecule type" value="Genomic_DNA"/>
</dbReference>
<protein>
    <submittedName>
        <fullName evidence="1">Uncharacterized protein</fullName>
    </submittedName>
</protein>
<accession>X0ZQ74</accession>
<organism evidence="1">
    <name type="scientific">marine sediment metagenome</name>
    <dbReference type="NCBI Taxonomy" id="412755"/>
    <lineage>
        <taxon>unclassified sequences</taxon>
        <taxon>metagenomes</taxon>
        <taxon>ecological metagenomes</taxon>
    </lineage>
</organism>
<name>X0ZQ74_9ZZZZ</name>
<sequence length="31" mass="3494">RCLEGEQGAKYDGYHMKQELVSVVHCGKATR</sequence>